<dbReference type="PANTHER" id="PTHR47948">
    <property type="entry name" value="TRANS-CINNAMATE 4-MONOOXYGENASE"/>
    <property type="match status" value="1"/>
</dbReference>
<evidence type="ECO:0000256" key="8">
    <source>
        <dbReference type="ARBA" id="ARBA00023033"/>
    </source>
</evidence>
<dbReference type="AlphaFoldDB" id="A0A804JNI2"/>
<dbReference type="GO" id="GO:0005506">
    <property type="term" value="F:iron ion binding"/>
    <property type="evidence" value="ECO:0007669"/>
    <property type="project" value="InterPro"/>
</dbReference>
<sequence>MQPNPPGVISPTSFRSTCARSLRGQREHHLELDAVLGGTKTRSPTSRLSSRRPSATEGRRHDAKLAGYDVPAESKILVNAWWLANNPTLWRKPEMSRPGAAHPGGGGRGGAQRKRLPVPVLGPADRWSCPGIVLALPIIGIVLGRLVQNFELLRPRGRDKIDTAEKAGQFSLHIMMHSTVVCKPRVWTDCICSRSGKSREDEKGRRV</sequence>
<evidence type="ECO:0000313" key="11">
    <source>
        <dbReference type="EnsemblPlants" id="Ma06_p34100.1"/>
    </source>
</evidence>
<comment type="similarity">
    <text evidence="3">Belongs to the cytochrome P450 family.</text>
</comment>
<evidence type="ECO:0000256" key="9">
    <source>
        <dbReference type="SAM" id="MobiDB-lite"/>
    </source>
</evidence>
<feature type="region of interest" description="Disordered" evidence="9">
    <location>
        <begin position="33"/>
        <end position="63"/>
    </location>
</feature>
<protein>
    <submittedName>
        <fullName evidence="10">(wild Malaysian banana) hypothetical protein</fullName>
    </submittedName>
</protein>
<dbReference type="GO" id="GO:0016705">
    <property type="term" value="F:oxidoreductase activity, acting on paired donors, with incorporation or reduction of molecular oxygen"/>
    <property type="evidence" value="ECO:0007669"/>
    <property type="project" value="InterPro"/>
</dbReference>
<evidence type="ECO:0000256" key="7">
    <source>
        <dbReference type="ARBA" id="ARBA00023004"/>
    </source>
</evidence>
<dbReference type="Proteomes" id="UP000012960">
    <property type="component" value="Unplaced"/>
</dbReference>
<evidence type="ECO:0000256" key="5">
    <source>
        <dbReference type="ARBA" id="ARBA00022723"/>
    </source>
</evidence>
<dbReference type="EnsemblPlants" id="Ma06_t34100.1">
    <property type="protein sequence ID" value="Ma06_p34100.1"/>
    <property type="gene ID" value="Ma06_g34100"/>
</dbReference>
<evidence type="ECO:0000256" key="2">
    <source>
        <dbReference type="ARBA" id="ARBA00004167"/>
    </source>
</evidence>
<reference evidence="11" key="2">
    <citation type="submission" date="2021-05" db="UniProtKB">
        <authorList>
            <consortium name="EnsemblPlants"/>
        </authorList>
    </citation>
    <scope>IDENTIFICATION</scope>
    <source>
        <strain evidence="11">subsp. malaccensis</strain>
    </source>
</reference>
<dbReference type="InterPro" id="IPR001128">
    <property type="entry name" value="Cyt_P450"/>
</dbReference>
<reference evidence="10" key="1">
    <citation type="submission" date="2021-03" db="EMBL/GenBank/DDBJ databases">
        <authorList>
            <consortium name="Genoscope - CEA"/>
            <person name="William W."/>
        </authorList>
    </citation>
    <scope>NUCLEOTIDE SEQUENCE</scope>
    <source>
        <strain evidence="10">Doubled-haploid Pahang</strain>
    </source>
</reference>
<keyword evidence="6" id="KW-0560">Oxidoreductase</keyword>
<accession>A0A804JNI2</accession>
<dbReference type="GO" id="GO:0016020">
    <property type="term" value="C:membrane"/>
    <property type="evidence" value="ECO:0007669"/>
    <property type="project" value="UniProtKB-SubCell"/>
</dbReference>
<proteinExistence type="inferred from homology"/>
<dbReference type="GO" id="GO:0020037">
    <property type="term" value="F:heme binding"/>
    <property type="evidence" value="ECO:0007669"/>
    <property type="project" value="InterPro"/>
</dbReference>
<dbReference type="Pfam" id="PF00067">
    <property type="entry name" value="p450"/>
    <property type="match status" value="1"/>
</dbReference>
<gene>
    <name evidence="10" type="ORF">GSMUA_180310.1</name>
</gene>
<keyword evidence="8" id="KW-0503">Monooxygenase</keyword>
<keyword evidence="5" id="KW-0479">Metal-binding</keyword>
<keyword evidence="4" id="KW-0349">Heme</keyword>
<evidence type="ECO:0000256" key="6">
    <source>
        <dbReference type="ARBA" id="ARBA00023002"/>
    </source>
</evidence>
<dbReference type="Gramene" id="Ma06_t34100.1">
    <property type="protein sequence ID" value="Ma06_p34100.1"/>
    <property type="gene ID" value="Ma06_g34100"/>
</dbReference>
<evidence type="ECO:0000256" key="1">
    <source>
        <dbReference type="ARBA" id="ARBA00001971"/>
    </source>
</evidence>
<dbReference type="EMBL" id="HG996471">
    <property type="protein sequence ID" value="CAG1848236.1"/>
    <property type="molecule type" value="Genomic_DNA"/>
</dbReference>
<evidence type="ECO:0000313" key="10">
    <source>
        <dbReference type="EMBL" id="CAG1848236.1"/>
    </source>
</evidence>
<keyword evidence="7" id="KW-0408">Iron</keyword>
<dbReference type="GO" id="GO:0004497">
    <property type="term" value="F:monooxygenase activity"/>
    <property type="evidence" value="ECO:0007669"/>
    <property type="project" value="UniProtKB-KW"/>
</dbReference>
<dbReference type="InterPro" id="IPR036396">
    <property type="entry name" value="Cyt_P450_sf"/>
</dbReference>
<keyword evidence="12" id="KW-1185">Reference proteome</keyword>
<dbReference type="Gene3D" id="1.10.630.10">
    <property type="entry name" value="Cytochrome P450"/>
    <property type="match status" value="1"/>
</dbReference>
<feature type="compositionally biased region" description="Low complexity" evidence="9">
    <location>
        <begin position="41"/>
        <end position="53"/>
    </location>
</feature>
<dbReference type="PANTHER" id="PTHR47948:SF4">
    <property type="entry name" value="TRANS-CINNAMATE 4-MONOOXYGENASE"/>
    <property type="match status" value="1"/>
</dbReference>
<comment type="subcellular location">
    <subcellularLocation>
        <location evidence="2">Membrane</location>
        <topology evidence="2">Single-pass membrane protein</topology>
    </subcellularLocation>
</comment>
<comment type="cofactor">
    <cofactor evidence="1">
        <name>heme</name>
        <dbReference type="ChEBI" id="CHEBI:30413"/>
    </cofactor>
</comment>
<organism evidence="11 12">
    <name type="scientific">Musa acuminata subsp. malaccensis</name>
    <name type="common">Wild banana</name>
    <name type="synonym">Musa malaccensis</name>
    <dbReference type="NCBI Taxonomy" id="214687"/>
    <lineage>
        <taxon>Eukaryota</taxon>
        <taxon>Viridiplantae</taxon>
        <taxon>Streptophyta</taxon>
        <taxon>Embryophyta</taxon>
        <taxon>Tracheophyta</taxon>
        <taxon>Spermatophyta</taxon>
        <taxon>Magnoliopsida</taxon>
        <taxon>Liliopsida</taxon>
        <taxon>Zingiberales</taxon>
        <taxon>Musaceae</taxon>
        <taxon>Musa</taxon>
    </lineage>
</organism>
<evidence type="ECO:0000256" key="3">
    <source>
        <dbReference type="ARBA" id="ARBA00010617"/>
    </source>
</evidence>
<feature type="region of interest" description="Disordered" evidence="9">
    <location>
        <begin position="93"/>
        <end position="114"/>
    </location>
</feature>
<evidence type="ECO:0000256" key="4">
    <source>
        <dbReference type="ARBA" id="ARBA00022617"/>
    </source>
</evidence>
<name>A0A804JNI2_MUSAM</name>
<evidence type="ECO:0000313" key="12">
    <source>
        <dbReference type="Proteomes" id="UP000012960"/>
    </source>
</evidence>
<dbReference type="SUPFAM" id="SSF48264">
    <property type="entry name" value="Cytochrome P450"/>
    <property type="match status" value="1"/>
</dbReference>
<dbReference type="InParanoid" id="A0A804JNI2"/>